<reference evidence="1" key="1">
    <citation type="submission" date="2016-10" db="EMBL/GenBank/DDBJ databases">
        <authorList>
            <person name="de Groot N.N."/>
        </authorList>
    </citation>
    <scope>NUCLEOTIDE SEQUENCE</scope>
</reference>
<organism evidence="1">
    <name type="scientific">hydrothermal vent metagenome</name>
    <dbReference type="NCBI Taxonomy" id="652676"/>
    <lineage>
        <taxon>unclassified sequences</taxon>
        <taxon>metagenomes</taxon>
        <taxon>ecological metagenomes</taxon>
    </lineage>
</organism>
<name>A0A1W1B8M4_9ZZZZ</name>
<dbReference type="AlphaFoldDB" id="A0A1W1B8M4"/>
<dbReference type="EMBL" id="FPHC01000004">
    <property type="protein sequence ID" value="SFV49889.1"/>
    <property type="molecule type" value="Genomic_DNA"/>
</dbReference>
<protein>
    <submittedName>
        <fullName evidence="1">Uncharacterized protein</fullName>
    </submittedName>
</protein>
<proteinExistence type="predicted"/>
<evidence type="ECO:0000313" key="1">
    <source>
        <dbReference type="EMBL" id="SFV49889.1"/>
    </source>
</evidence>
<gene>
    <name evidence="1" type="ORF">MNB_SV-6-910</name>
</gene>
<sequence length="188" mass="21830">MVKDMIKNILITMTIIFATVNLNASPPKPNTFVPNRGLIPSVNLAKYMRANIGRDIRGIIIVWNREYDSPATQIADLLILFRDLSDTPKIPIQMLENKEFELDKVLNTKKMLKVLRVFQTNLNQTYKTLFEYSSLIIGSKNGDIDKEYKRMLRDMQKVVNSYNSVAKVTNGQYKQKILPYYKLDYKTK</sequence>
<accession>A0A1W1B8M4</accession>